<proteinExistence type="predicted"/>
<dbReference type="Proteomes" id="UP000054925">
    <property type="component" value="Unassembled WGS sequence"/>
</dbReference>
<keyword evidence="3" id="KW-1185">Reference proteome</keyword>
<evidence type="ECO:0000313" key="3">
    <source>
        <dbReference type="Proteomes" id="UP000054925"/>
    </source>
</evidence>
<sequence>MTSFRGRAITGLNSTCESACMMEKLRFGIRAMEQRGGAGNGSSVGESNSPGLLPESLTSLSPMSVEGSKPGAMKVERATRKPHVNKEDEQLLEIVATLTSCLHRADSRHSESETQSVYVSPWQKEIASIAKMGGLGECPHEMARIVARSFYREMTIAGFSQSQIIKVASEIISELSVSVRRHSKRMTSKSS</sequence>
<dbReference type="OrthoDB" id="6116130at2"/>
<feature type="compositionally biased region" description="Polar residues" evidence="1">
    <location>
        <begin position="43"/>
        <end position="62"/>
    </location>
</feature>
<feature type="compositionally biased region" description="Basic and acidic residues" evidence="1">
    <location>
        <begin position="74"/>
        <end position="83"/>
    </location>
</feature>
<dbReference type="RefSeq" id="WP_125477812.1">
    <property type="nucleotide sequence ID" value="NZ_FCOL02000157.1"/>
</dbReference>
<dbReference type="AlphaFoldDB" id="A0A158KVU9"/>
<evidence type="ECO:0000313" key="2">
    <source>
        <dbReference type="EMBL" id="SAL85217.1"/>
    </source>
</evidence>
<feature type="region of interest" description="Disordered" evidence="1">
    <location>
        <begin position="35"/>
        <end position="83"/>
    </location>
</feature>
<name>A0A158KVU9_9BURK</name>
<organism evidence="2 3">
    <name type="scientific">Caballeronia terrestris</name>
    <dbReference type="NCBI Taxonomy" id="1226301"/>
    <lineage>
        <taxon>Bacteria</taxon>
        <taxon>Pseudomonadati</taxon>
        <taxon>Pseudomonadota</taxon>
        <taxon>Betaproteobacteria</taxon>
        <taxon>Burkholderiales</taxon>
        <taxon>Burkholderiaceae</taxon>
        <taxon>Caballeronia</taxon>
    </lineage>
</organism>
<comment type="caution">
    <text evidence="2">The sequence shown here is derived from an EMBL/GenBank/DDBJ whole genome shotgun (WGS) entry which is preliminary data.</text>
</comment>
<gene>
    <name evidence="2" type="ORF">AWB67_06883</name>
</gene>
<dbReference type="EMBL" id="FCOL02000157">
    <property type="protein sequence ID" value="SAL85217.1"/>
    <property type="molecule type" value="Genomic_DNA"/>
</dbReference>
<reference evidence="2" key="1">
    <citation type="submission" date="2016-01" db="EMBL/GenBank/DDBJ databases">
        <authorList>
            <person name="Peeters C."/>
        </authorList>
    </citation>
    <scope>NUCLEOTIDE SEQUENCE [LARGE SCALE GENOMIC DNA]</scope>
    <source>
        <strain evidence="2">LMG 22937</strain>
    </source>
</reference>
<protein>
    <submittedName>
        <fullName evidence="2">Uncharacterized protein</fullName>
    </submittedName>
</protein>
<evidence type="ECO:0000256" key="1">
    <source>
        <dbReference type="SAM" id="MobiDB-lite"/>
    </source>
</evidence>
<accession>A0A158KVU9</accession>